<keyword evidence="1" id="KW-1003">Cell membrane</keyword>
<protein>
    <submittedName>
        <fullName evidence="7">Extracellular solute-binding protein</fullName>
    </submittedName>
</protein>
<dbReference type="RefSeq" id="WP_166273724.1">
    <property type="nucleotide sequence ID" value="NZ_JAAFGS010000002.1"/>
</dbReference>
<evidence type="ECO:0000256" key="1">
    <source>
        <dbReference type="ARBA" id="ARBA00022475"/>
    </source>
</evidence>
<evidence type="ECO:0000256" key="5">
    <source>
        <dbReference type="ARBA" id="ARBA00023288"/>
    </source>
</evidence>
<keyword evidence="8" id="KW-1185">Reference proteome</keyword>
<name>A0ABX0FBC6_9BACL</name>
<dbReference type="PANTHER" id="PTHR43649">
    <property type="entry name" value="ARABINOSE-BINDING PROTEIN-RELATED"/>
    <property type="match status" value="1"/>
</dbReference>
<dbReference type="Proteomes" id="UP000800303">
    <property type="component" value="Unassembled WGS sequence"/>
</dbReference>
<dbReference type="Gene3D" id="3.40.190.10">
    <property type="entry name" value="Periplasmic binding protein-like II"/>
    <property type="match status" value="2"/>
</dbReference>
<dbReference type="PANTHER" id="PTHR43649:SF33">
    <property type="entry name" value="POLYGALACTURONAN_RHAMNOGALACTURONAN-BINDING PROTEIN YTCQ"/>
    <property type="match status" value="1"/>
</dbReference>
<evidence type="ECO:0000256" key="4">
    <source>
        <dbReference type="ARBA" id="ARBA00023139"/>
    </source>
</evidence>
<reference evidence="7 8" key="1">
    <citation type="submission" date="2020-01" db="EMBL/GenBank/DDBJ databases">
        <title>Polyphasic characterisation and genomic insights into a novel alkali tolerant bacterium VR-M41.</title>
        <authorList>
            <person name="Vemuluri V.R."/>
        </authorList>
    </citation>
    <scope>NUCLEOTIDE SEQUENCE [LARGE SCALE GENOMIC DNA]</scope>
    <source>
        <strain evidence="7 8">VR-M41</strain>
    </source>
</reference>
<feature type="chain" id="PRO_5046756905" evidence="6">
    <location>
        <begin position="32"/>
        <end position="429"/>
    </location>
</feature>
<feature type="signal peptide" evidence="6">
    <location>
        <begin position="1"/>
        <end position="31"/>
    </location>
</feature>
<evidence type="ECO:0000256" key="3">
    <source>
        <dbReference type="ARBA" id="ARBA00023136"/>
    </source>
</evidence>
<evidence type="ECO:0000256" key="6">
    <source>
        <dbReference type="SAM" id="SignalP"/>
    </source>
</evidence>
<dbReference type="InterPro" id="IPR006059">
    <property type="entry name" value="SBP"/>
</dbReference>
<dbReference type="SUPFAM" id="SSF53850">
    <property type="entry name" value="Periplasmic binding protein-like II"/>
    <property type="match status" value="1"/>
</dbReference>
<gene>
    <name evidence="7" type="ORF">GYN08_08340</name>
</gene>
<sequence>MNMIHSAAFGRIVRAAACALLLGLTSCTAPGSTPEVPAMPAPETRSLTVLTNRIDLIENGVFDGYAKRFEAEHPGADVRFEGLSDYAGDIMTRLSTREAGDVLLLPINMPGSELPNFFAPLKDELFENMRFADMRKYGDRRYGLATGTATDGIIYNKKAFEQAGIDEIPQTLDEFFAACAKLKDIGIVPVYLNYGAKWPLKEWGDILVNYSSGRAGYLNRMALTDEPWQLDGPWGDSLKIVRRLVREGYAEKNLFANTWETSKTELASGRAAMYFQGSWAIRQLVDAGADPDEIGFFPFPYDNGGSYYAPLNPDYFIGVSKFSAEPELAQDWVEFFVKKSGFVDDWGFLPVDSTQTPKMAQFREFLSFRPTFVEGVQTGDAFIDLAERANFSFWSGGYMQELIAADDLGEAFDRLNRNWKEARSTSSKP</sequence>
<dbReference type="InterPro" id="IPR050490">
    <property type="entry name" value="Bact_solute-bd_prot1"/>
</dbReference>
<keyword evidence="2 6" id="KW-0732">Signal</keyword>
<keyword evidence="4" id="KW-0564">Palmitate</keyword>
<keyword evidence="3" id="KW-0472">Membrane</keyword>
<organism evidence="7 8">
    <name type="scientific">Saccharibacillus alkalitolerans</name>
    <dbReference type="NCBI Taxonomy" id="2705290"/>
    <lineage>
        <taxon>Bacteria</taxon>
        <taxon>Bacillati</taxon>
        <taxon>Bacillota</taxon>
        <taxon>Bacilli</taxon>
        <taxon>Bacillales</taxon>
        <taxon>Paenibacillaceae</taxon>
        <taxon>Saccharibacillus</taxon>
    </lineage>
</organism>
<dbReference type="EMBL" id="JAAFGS010000002">
    <property type="protein sequence ID" value="NGZ75327.1"/>
    <property type="molecule type" value="Genomic_DNA"/>
</dbReference>
<accession>A0ABX0FBC6</accession>
<evidence type="ECO:0000313" key="7">
    <source>
        <dbReference type="EMBL" id="NGZ75327.1"/>
    </source>
</evidence>
<dbReference type="Pfam" id="PF01547">
    <property type="entry name" value="SBP_bac_1"/>
    <property type="match status" value="1"/>
</dbReference>
<keyword evidence="5" id="KW-0449">Lipoprotein</keyword>
<evidence type="ECO:0000313" key="8">
    <source>
        <dbReference type="Proteomes" id="UP000800303"/>
    </source>
</evidence>
<comment type="caution">
    <text evidence="7">The sequence shown here is derived from an EMBL/GenBank/DDBJ whole genome shotgun (WGS) entry which is preliminary data.</text>
</comment>
<evidence type="ECO:0000256" key="2">
    <source>
        <dbReference type="ARBA" id="ARBA00022729"/>
    </source>
</evidence>
<proteinExistence type="predicted"/>